<organism evidence="1 2">
    <name type="scientific">Hypoxylon rubiginosum</name>
    <dbReference type="NCBI Taxonomy" id="110542"/>
    <lineage>
        <taxon>Eukaryota</taxon>
        <taxon>Fungi</taxon>
        <taxon>Dikarya</taxon>
        <taxon>Ascomycota</taxon>
        <taxon>Pezizomycotina</taxon>
        <taxon>Sordariomycetes</taxon>
        <taxon>Xylariomycetidae</taxon>
        <taxon>Xylariales</taxon>
        <taxon>Hypoxylaceae</taxon>
        <taxon>Hypoxylon</taxon>
    </lineage>
</organism>
<gene>
    <name evidence="1" type="ORF">F4820DRAFT_123</name>
</gene>
<sequence length="279" mass="29059">MTELLRGSLTTTFTPPSACSSDFSRIYFVSSDNGWYFAQGPVSLGSCFPSGFGGQESEFYSPGLCPSGYSTACSRLNHIGSVTETIFTCCPTSLPYTCRTTVSGKPGGFGGCKSELSSGTTWTLTSVYVLTSGSTSLVPTTTGLVGAVGAHSIQVRVQSTDFVATTSETISSGIESTTTAPTIPATSLDSENTTEGLSTGAAVGIAVVATTVVLGTIAAIVMLFLKKRKGHRRPPAQELPSREYLDANYQWRPPAELPTQAAGLGRHHELGGDSPGLQD</sequence>
<dbReference type="Proteomes" id="UP001497700">
    <property type="component" value="Unassembled WGS sequence"/>
</dbReference>
<proteinExistence type="predicted"/>
<reference evidence="1 2" key="1">
    <citation type="journal article" date="2022" name="New Phytol.">
        <title>Ecological generalism drives hyperdiversity of secondary metabolite gene clusters in xylarialean endophytes.</title>
        <authorList>
            <person name="Franco M.E.E."/>
            <person name="Wisecaver J.H."/>
            <person name="Arnold A.E."/>
            <person name="Ju Y.M."/>
            <person name="Slot J.C."/>
            <person name="Ahrendt S."/>
            <person name="Moore L.P."/>
            <person name="Eastman K.E."/>
            <person name="Scott K."/>
            <person name="Konkel Z."/>
            <person name="Mondo S.J."/>
            <person name="Kuo A."/>
            <person name="Hayes R.D."/>
            <person name="Haridas S."/>
            <person name="Andreopoulos B."/>
            <person name="Riley R."/>
            <person name="LaButti K."/>
            <person name="Pangilinan J."/>
            <person name="Lipzen A."/>
            <person name="Amirebrahimi M."/>
            <person name="Yan J."/>
            <person name="Adam C."/>
            <person name="Keymanesh K."/>
            <person name="Ng V."/>
            <person name="Louie K."/>
            <person name="Northen T."/>
            <person name="Drula E."/>
            <person name="Henrissat B."/>
            <person name="Hsieh H.M."/>
            <person name="Youens-Clark K."/>
            <person name="Lutzoni F."/>
            <person name="Miadlikowska J."/>
            <person name="Eastwood D.C."/>
            <person name="Hamelin R.C."/>
            <person name="Grigoriev I.V."/>
            <person name="U'Ren J.M."/>
        </authorList>
    </citation>
    <scope>NUCLEOTIDE SEQUENCE [LARGE SCALE GENOMIC DNA]</scope>
    <source>
        <strain evidence="1 2">CBS 119005</strain>
    </source>
</reference>
<keyword evidence="2" id="KW-1185">Reference proteome</keyword>
<evidence type="ECO:0000313" key="2">
    <source>
        <dbReference type="Proteomes" id="UP001497700"/>
    </source>
</evidence>
<evidence type="ECO:0000313" key="1">
    <source>
        <dbReference type="EMBL" id="KAI4870968.1"/>
    </source>
</evidence>
<name>A0ACB9ZH15_9PEZI</name>
<comment type="caution">
    <text evidence="1">The sequence shown here is derived from an EMBL/GenBank/DDBJ whole genome shotgun (WGS) entry which is preliminary data.</text>
</comment>
<dbReference type="EMBL" id="MU393421">
    <property type="protein sequence ID" value="KAI4870968.1"/>
    <property type="molecule type" value="Genomic_DNA"/>
</dbReference>
<protein>
    <submittedName>
        <fullName evidence="1">Uncharacterized protein</fullName>
    </submittedName>
</protein>
<accession>A0ACB9ZH15</accession>